<name>A0ABP6T666_9ACTN</name>
<dbReference type="EMBL" id="BAAAYN010000042">
    <property type="protein sequence ID" value="GAA3393297.1"/>
    <property type="molecule type" value="Genomic_DNA"/>
</dbReference>
<evidence type="ECO:0000313" key="2">
    <source>
        <dbReference type="Proteomes" id="UP001501676"/>
    </source>
</evidence>
<keyword evidence="2" id="KW-1185">Reference proteome</keyword>
<proteinExistence type="predicted"/>
<reference evidence="2" key="1">
    <citation type="journal article" date="2019" name="Int. J. Syst. Evol. Microbiol.">
        <title>The Global Catalogue of Microorganisms (GCM) 10K type strain sequencing project: providing services to taxonomists for standard genome sequencing and annotation.</title>
        <authorList>
            <consortium name="The Broad Institute Genomics Platform"/>
            <consortium name="The Broad Institute Genome Sequencing Center for Infectious Disease"/>
            <person name="Wu L."/>
            <person name="Ma J."/>
        </authorList>
    </citation>
    <scope>NUCLEOTIDE SEQUENCE [LARGE SCALE GENOMIC DNA]</scope>
    <source>
        <strain evidence="2">JCM 9458</strain>
    </source>
</reference>
<dbReference type="RefSeq" id="WP_345731447.1">
    <property type="nucleotide sequence ID" value="NZ_BAAAYN010000042.1"/>
</dbReference>
<dbReference type="InterPro" id="IPR022118">
    <property type="entry name" value="Peptidase_C70_AvrRpt2"/>
</dbReference>
<comment type="caution">
    <text evidence="1">The sequence shown here is derived from an EMBL/GenBank/DDBJ whole genome shotgun (WGS) entry which is preliminary data.</text>
</comment>
<evidence type="ECO:0008006" key="3">
    <source>
        <dbReference type="Google" id="ProtNLM"/>
    </source>
</evidence>
<organism evidence="1 2">
    <name type="scientific">Cryptosporangium minutisporangium</name>
    <dbReference type="NCBI Taxonomy" id="113569"/>
    <lineage>
        <taxon>Bacteria</taxon>
        <taxon>Bacillati</taxon>
        <taxon>Actinomycetota</taxon>
        <taxon>Actinomycetes</taxon>
        <taxon>Cryptosporangiales</taxon>
        <taxon>Cryptosporangiaceae</taxon>
        <taxon>Cryptosporangium</taxon>
    </lineage>
</organism>
<dbReference type="Pfam" id="PF12385">
    <property type="entry name" value="Peptidase_C70"/>
    <property type="match status" value="1"/>
</dbReference>
<accession>A0ABP6T666</accession>
<sequence length="718" mass="76067">MTSALREQLGIGIDAQSWDVDDFRLWASNARGVVLYAPTSLRLGRNSTGRPAAAVTQNLRWRDGIYQSLGGSATLGFFDDDLSDVDRCRRDREWRRVVCAGASVADAPSFVPLEMRDLQLTATVDRRSARLLAPELTSTRTATFELTAAGASEWVAAVTDGGAVAGSIRMSYRYPRLLKPGTVTITIHGAQVFNELARQLGGAVGDPPRATAARIADAWSSLFTAGALGLSIDPPTTGERADGLMDQVHEELFSALFVPVRSDGQPAGKYELRWRHPSDVPDTSLSVSAAGWTWVTAALDCELSTLLRTVDPADVLTTYATASVPTRVVVESAAEVSSVEVSLDFGDGRPPAVFTCDGSGMTRQVAIAAERPEQVTATYHARVLFADPDSSAVEVAGVAAYAAGCLSVDLRPGTWIRRHTIYLYAQRDGQILTTGSEDGSGDVITVTALYQPGGAPPIRRAARITTGVPLTLTYPVPPGSPTGSLHLTALGTVGGKLITASVPVDATAESIYLLVTGDTLRVVNPADLPSESDPVAEQLRAGQSRPLVTWRSAPRAEADREIDVITDVVLIPQPTDVSCWAAALAMVVSARDRASRSAEAVALQAGMDVSTGYGWSQIRAAVNAWNLVEEGPRSAEPAEWARMLEAWGPIWIVEIGAPYHAVVLGGIRGDGTAEGTRVTLYNPWPPGVGVIESKSFLDFDSDFGLGAGAGAAIVHARN</sequence>
<dbReference type="Proteomes" id="UP001501676">
    <property type="component" value="Unassembled WGS sequence"/>
</dbReference>
<evidence type="ECO:0000313" key="1">
    <source>
        <dbReference type="EMBL" id="GAA3393297.1"/>
    </source>
</evidence>
<protein>
    <recommendedName>
        <fullName evidence="3">Peptidase C39-like domain-containing protein</fullName>
    </recommendedName>
</protein>
<gene>
    <name evidence="1" type="ORF">GCM10020369_58300</name>
</gene>